<reference evidence="1" key="1">
    <citation type="submission" date="2021-05" db="EMBL/GenBank/DDBJ databases">
        <authorList>
            <person name="Pietrasiak N."/>
            <person name="Ward R."/>
            <person name="Stajich J.E."/>
            <person name="Kurbessoian T."/>
        </authorList>
    </citation>
    <scope>NUCLEOTIDE SEQUENCE</scope>
    <source>
        <strain evidence="1">GSE-TBD4-15B</strain>
    </source>
</reference>
<accession>A0A951P6G8</accession>
<protein>
    <recommendedName>
        <fullName evidence="3">SH3b domain-containing protein</fullName>
    </recommendedName>
</protein>
<evidence type="ECO:0000313" key="2">
    <source>
        <dbReference type="Proteomes" id="UP000707356"/>
    </source>
</evidence>
<dbReference type="Proteomes" id="UP000707356">
    <property type="component" value="Unassembled WGS sequence"/>
</dbReference>
<gene>
    <name evidence="1" type="ORF">KME07_00225</name>
</gene>
<reference evidence="1" key="2">
    <citation type="journal article" date="2022" name="Microbiol. Resour. Announc.">
        <title>Metagenome Sequencing to Explore Phylogenomics of Terrestrial Cyanobacteria.</title>
        <authorList>
            <person name="Ward R.D."/>
            <person name="Stajich J.E."/>
            <person name="Johansen J.R."/>
            <person name="Huntemann M."/>
            <person name="Clum A."/>
            <person name="Foster B."/>
            <person name="Foster B."/>
            <person name="Roux S."/>
            <person name="Palaniappan K."/>
            <person name="Varghese N."/>
            <person name="Mukherjee S."/>
            <person name="Reddy T.B.K."/>
            <person name="Daum C."/>
            <person name="Copeland A."/>
            <person name="Chen I.A."/>
            <person name="Ivanova N.N."/>
            <person name="Kyrpides N.C."/>
            <person name="Shapiro N."/>
            <person name="Eloe-Fadrosh E.A."/>
            <person name="Pietrasiak N."/>
        </authorList>
    </citation>
    <scope>NUCLEOTIDE SEQUENCE</scope>
    <source>
        <strain evidence="1">GSE-TBD4-15B</strain>
    </source>
</reference>
<sequence length="209" mass="21902">MNVTAMLIGLIWVGWINQISIAQVPETSCRQTNALTGIYVQPSLESSSRGVLPNGQTVRLEMTSSGTGWARVTEPLIGWVEAKYLTPATACTGVSAAQPATAQSAQYTAISPATLPPNSATAVTAAATVTCDVLPAEGLVVRSEPTVTGSTALQTIPKGTYQFQFTNDHVRSHSGNVERQWAYITAPYQGWIAVGTVGGQFNLGGKSCG</sequence>
<dbReference type="EMBL" id="JAHHHV010000001">
    <property type="protein sequence ID" value="MBW4463853.1"/>
    <property type="molecule type" value="Genomic_DNA"/>
</dbReference>
<proteinExistence type="predicted"/>
<dbReference type="AlphaFoldDB" id="A0A951P6G8"/>
<evidence type="ECO:0000313" key="1">
    <source>
        <dbReference type="EMBL" id="MBW4463853.1"/>
    </source>
</evidence>
<name>A0A951P6G8_9CYAN</name>
<organism evidence="1 2">
    <name type="scientific">Pegethrix bostrychoides GSE-TBD4-15B</name>
    <dbReference type="NCBI Taxonomy" id="2839662"/>
    <lineage>
        <taxon>Bacteria</taxon>
        <taxon>Bacillati</taxon>
        <taxon>Cyanobacteriota</taxon>
        <taxon>Cyanophyceae</taxon>
        <taxon>Oculatellales</taxon>
        <taxon>Oculatellaceae</taxon>
        <taxon>Pegethrix</taxon>
    </lineage>
</organism>
<dbReference type="Gene3D" id="2.30.30.40">
    <property type="entry name" value="SH3 Domains"/>
    <property type="match status" value="1"/>
</dbReference>
<comment type="caution">
    <text evidence="1">The sequence shown here is derived from an EMBL/GenBank/DDBJ whole genome shotgun (WGS) entry which is preliminary data.</text>
</comment>
<evidence type="ECO:0008006" key="3">
    <source>
        <dbReference type="Google" id="ProtNLM"/>
    </source>
</evidence>